<evidence type="ECO:0000313" key="1">
    <source>
        <dbReference type="EMBL" id="MDQ0578442.1"/>
    </source>
</evidence>
<dbReference type="EMBL" id="JAUSWV010000002">
    <property type="protein sequence ID" value="MDQ0578442.1"/>
    <property type="molecule type" value="Genomic_DNA"/>
</dbReference>
<sequence length="222" mass="23343">MRIAAVDLVAGDPRRGDAGIKSSGDHLGGQCGLGRERQVVGDACRAAPIGVLGPGARDVEAAVDGGVPGRTRVDEVYGDLGVLDPARGSGVLALDPDARGALLQVPGLVNNQYGALVSEVLDYEVPYLVADFVGIPAGPAEKVLHAGRTGVTGVLGDRPAVLPRQVHEQPQHEHPRPAARFHPGEPARHLAHQAIEYRLPPGKVYAVAHGHRLIFDCRHNSR</sequence>
<name>A0ABU0NII7_STRRH</name>
<dbReference type="Proteomes" id="UP001230654">
    <property type="component" value="Unassembled WGS sequence"/>
</dbReference>
<reference evidence="1 2" key="1">
    <citation type="submission" date="2023-07" db="EMBL/GenBank/DDBJ databases">
        <title>Comparative genomics of wheat-associated soil bacteria to identify genetic determinants of phenazine resistance.</title>
        <authorList>
            <person name="Mouncey N."/>
        </authorList>
    </citation>
    <scope>NUCLEOTIDE SEQUENCE [LARGE SCALE GENOMIC DNA]</scope>
    <source>
        <strain evidence="1 2">B2I6</strain>
    </source>
</reference>
<protein>
    <submittedName>
        <fullName evidence="1">Uncharacterized protein</fullName>
    </submittedName>
</protein>
<proteinExistence type="predicted"/>
<keyword evidence="2" id="KW-1185">Reference proteome</keyword>
<organism evidence="1 2">
    <name type="scientific">Streptomyces rishiriensis</name>
    <dbReference type="NCBI Taxonomy" id="68264"/>
    <lineage>
        <taxon>Bacteria</taxon>
        <taxon>Bacillati</taxon>
        <taxon>Actinomycetota</taxon>
        <taxon>Actinomycetes</taxon>
        <taxon>Kitasatosporales</taxon>
        <taxon>Streptomycetaceae</taxon>
        <taxon>Streptomyces</taxon>
    </lineage>
</organism>
<accession>A0ABU0NII7</accession>
<gene>
    <name evidence="1" type="ORF">QF030_000620</name>
</gene>
<evidence type="ECO:0000313" key="2">
    <source>
        <dbReference type="Proteomes" id="UP001230654"/>
    </source>
</evidence>
<comment type="caution">
    <text evidence="1">The sequence shown here is derived from an EMBL/GenBank/DDBJ whole genome shotgun (WGS) entry which is preliminary data.</text>
</comment>